<evidence type="ECO:0000313" key="1">
    <source>
        <dbReference type="EMBL" id="TGL85015.1"/>
    </source>
</evidence>
<name>A0A6N4QL87_9LEPT</name>
<dbReference type="EMBL" id="RQGM01000033">
    <property type="protein sequence ID" value="TGL85015.1"/>
    <property type="molecule type" value="Genomic_DNA"/>
</dbReference>
<proteinExistence type="predicted"/>
<comment type="caution">
    <text evidence="1">The sequence shown here is derived from an EMBL/GenBank/DDBJ whole genome shotgun (WGS) entry which is preliminary data.</text>
</comment>
<sequence>MVQTIDLNQGEWMKLVSNRKDFLKIVSTLNDFYIPKVPFKQLSEGQKLRVNLVKEESENFDVFLKRRKEHEFVIFLRVGKRFESWIHQDGIREAKDCFLEQGKTDHPIFQYPCVSDLYEENCVFAEEKETKTFDRKDSA</sequence>
<dbReference type="RefSeq" id="WP_135572572.1">
    <property type="nucleotide sequence ID" value="NZ_RQGK01000006.1"/>
</dbReference>
<dbReference type="AlphaFoldDB" id="A0A6N4QL87"/>
<gene>
    <name evidence="1" type="ORF">EHQ83_09530</name>
</gene>
<accession>A0A6N4QL87</accession>
<dbReference type="NCBIfam" id="NF047513">
    <property type="entry name" value="LIC_13246_fam"/>
    <property type="match status" value="1"/>
</dbReference>
<reference evidence="1 2" key="1">
    <citation type="journal article" date="2019" name="PLoS Negl. Trop. Dis.">
        <title>Revisiting the worldwide diversity of Leptospira species in the environment.</title>
        <authorList>
            <person name="Vincent A.T."/>
            <person name="Schiettekatte O."/>
            <person name="Bourhy P."/>
            <person name="Veyrier F.J."/>
            <person name="Picardeau M."/>
        </authorList>
    </citation>
    <scope>NUCLEOTIDE SEQUENCE [LARGE SCALE GENOMIC DNA]</scope>
    <source>
        <strain evidence="1 2">201702445</strain>
    </source>
</reference>
<dbReference type="Proteomes" id="UP000297613">
    <property type="component" value="Unassembled WGS sequence"/>
</dbReference>
<evidence type="ECO:0000313" key="2">
    <source>
        <dbReference type="Proteomes" id="UP000297613"/>
    </source>
</evidence>
<protein>
    <submittedName>
        <fullName evidence="1">Uncharacterized protein</fullName>
    </submittedName>
</protein>
<organism evidence="1 2">
    <name type="scientific">Leptospira yasudae</name>
    <dbReference type="NCBI Taxonomy" id="2202201"/>
    <lineage>
        <taxon>Bacteria</taxon>
        <taxon>Pseudomonadati</taxon>
        <taxon>Spirochaetota</taxon>
        <taxon>Spirochaetia</taxon>
        <taxon>Leptospirales</taxon>
        <taxon>Leptospiraceae</taxon>
        <taxon>Leptospira</taxon>
    </lineage>
</organism>